<evidence type="ECO:0000256" key="4">
    <source>
        <dbReference type="ARBA" id="ARBA00022737"/>
    </source>
</evidence>
<dbReference type="SUPFAM" id="SSF90123">
    <property type="entry name" value="ABC transporter transmembrane region"/>
    <property type="match status" value="2"/>
</dbReference>
<dbReference type="InterPro" id="IPR003593">
    <property type="entry name" value="AAA+_ATPase"/>
</dbReference>
<dbReference type="OMA" id="QVTDAWT"/>
<evidence type="ECO:0000256" key="10">
    <source>
        <dbReference type="SAM" id="Phobius"/>
    </source>
</evidence>
<keyword evidence="2" id="KW-0813">Transport</keyword>
<feature type="region of interest" description="Disordered" evidence="9">
    <location>
        <begin position="1"/>
        <end position="38"/>
    </location>
</feature>
<dbReference type="CDD" id="cd03250">
    <property type="entry name" value="ABCC_MRP_domain1"/>
    <property type="match status" value="1"/>
</dbReference>
<feature type="transmembrane region" description="Helical" evidence="10">
    <location>
        <begin position="400"/>
        <end position="421"/>
    </location>
</feature>
<reference evidence="13" key="3">
    <citation type="submission" date="2015-02" db="UniProtKB">
        <authorList>
            <consortium name="EnsemblProtists"/>
        </authorList>
    </citation>
    <scope>IDENTIFICATION</scope>
    <source>
        <strain evidence="13">DAOM BR144</strain>
    </source>
</reference>
<evidence type="ECO:0000313" key="14">
    <source>
        <dbReference type="Proteomes" id="UP000019132"/>
    </source>
</evidence>
<evidence type="ECO:0000256" key="9">
    <source>
        <dbReference type="SAM" id="MobiDB-lite"/>
    </source>
</evidence>
<feature type="domain" description="ABC transporter" evidence="11">
    <location>
        <begin position="1103"/>
        <end position="1337"/>
    </location>
</feature>
<feature type="transmembrane region" description="Helical" evidence="10">
    <location>
        <begin position="145"/>
        <end position="165"/>
    </location>
</feature>
<dbReference type="InterPro" id="IPR003439">
    <property type="entry name" value="ABC_transporter-like_ATP-bd"/>
</dbReference>
<evidence type="ECO:0000256" key="6">
    <source>
        <dbReference type="ARBA" id="ARBA00022840"/>
    </source>
</evidence>
<dbReference type="InterPro" id="IPR027417">
    <property type="entry name" value="P-loop_NTPase"/>
</dbReference>
<protein>
    <submittedName>
        <fullName evidence="13">Uncharacterized protein</fullName>
    </submittedName>
</protein>
<evidence type="ECO:0000256" key="2">
    <source>
        <dbReference type="ARBA" id="ARBA00022448"/>
    </source>
</evidence>
<dbReference type="EMBL" id="GL376571">
    <property type="status" value="NOT_ANNOTATED_CDS"/>
    <property type="molecule type" value="Genomic_DNA"/>
</dbReference>
<dbReference type="Pfam" id="PF00664">
    <property type="entry name" value="ABC_membrane"/>
    <property type="match status" value="2"/>
</dbReference>
<keyword evidence="5" id="KW-0547">Nucleotide-binding</keyword>
<dbReference type="SMART" id="SM00382">
    <property type="entry name" value="AAA"/>
    <property type="match status" value="2"/>
</dbReference>
<feature type="transmembrane region" description="Helical" evidence="10">
    <location>
        <begin position="823"/>
        <end position="844"/>
    </location>
</feature>
<dbReference type="PROSITE" id="PS50929">
    <property type="entry name" value="ABC_TM1F"/>
    <property type="match status" value="2"/>
</dbReference>
<feature type="domain" description="ABC transmembrane type-1" evidence="12">
    <location>
        <begin position="146"/>
        <end position="429"/>
    </location>
</feature>
<dbReference type="EnsemblProtists" id="PYU1_T011410">
    <property type="protein sequence ID" value="PYU1_T011410"/>
    <property type="gene ID" value="PYU1_G011385"/>
</dbReference>
<dbReference type="InterPro" id="IPR050173">
    <property type="entry name" value="ABC_transporter_C-like"/>
</dbReference>
<dbReference type="PANTHER" id="PTHR24223">
    <property type="entry name" value="ATP-BINDING CASSETTE SUB-FAMILY C"/>
    <property type="match status" value="1"/>
</dbReference>
<keyword evidence="14" id="KW-1185">Reference proteome</keyword>
<feature type="domain" description="ABC transporter" evidence="11">
    <location>
        <begin position="464"/>
        <end position="690"/>
    </location>
</feature>
<feature type="transmembrane region" description="Helical" evidence="10">
    <location>
        <begin position="370"/>
        <end position="394"/>
    </location>
</feature>
<feature type="transmembrane region" description="Helical" evidence="10">
    <location>
        <begin position="263"/>
        <end position="281"/>
    </location>
</feature>
<dbReference type="GO" id="GO:0140359">
    <property type="term" value="F:ABC-type transporter activity"/>
    <property type="evidence" value="ECO:0007669"/>
    <property type="project" value="InterPro"/>
</dbReference>
<dbReference type="InterPro" id="IPR044746">
    <property type="entry name" value="ABCC_6TM_D1"/>
</dbReference>
<dbReference type="PROSITE" id="PS50893">
    <property type="entry name" value="ABC_TRANSPORTER_2"/>
    <property type="match status" value="2"/>
</dbReference>
<keyword evidence="6" id="KW-0067">ATP-binding</keyword>
<dbReference type="InterPro" id="IPR011527">
    <property type="entry name" value="ABC1_TM_dom"/>
</dbReference>
<dbReference type="InterPro" id="IPR036640">
    <property type="entry name" value="ABC1_TM_sf"/>
</dbReference>
<keyword evidence="4" id="KW-0677">Repeat</keyword>
<dbReference type="InterPro" id="IPR044726">
    <property type="entry name" value="ABCC_6TM_D2"/>
</dbReference>
<proteinExistence type="predicted"/>
<dbReference type="FunFam" id="3.40.50.300:FF:000997">
    <property type="entry name" value="Multidrug resistance-associated protein 1"/>
    <property type="match status" value="1"/>
</dbReference>
<feature type="transmembrane region" description="Helical" evidence="10">
    <location>
        <begin position="1006"/>
        <end position="1026"/>
    </location>
</feature>
<dbReference type="Pfam" id="PF00005">
    <property type="entry name" value="ABC_tran"/>
    <property type="match status" value="2"/>
</dbReference>
<dbReference type="GO" id="GO:0005524">
    <property type="term" value="F:ATP binding"/>
    <property type="evidence" value="ECO:0007669"/>
    <property type="project" value="UniProtKB-KW"/>
</dbReference>
<accession>K3X2G1</accession>
<keyword evidence="8 10" id="KW-0472">Membrane</keyword>
<dbReference type="Gene3D" id="3.40.50.300">
    <property type="entry name" value="P-loop containing nucleotide triphosphate hydrolases"/>
    <property type="match status" value="2"/>
</dbReference>
<dbReference type="CDD" id="cd18580">
    <property type="entry name" value="ABC_6TM_ABCC_D2"/>
    <property type="match status" value="1"/>
</dbReference>
<feature type="transmembrane region" description="Helical" evidence="10">
    <location>
        <begin position="920"/>
        <end position="940"/>
    </location>
</feature>
<dbReference type="FunCoup" id="K3X2G1">
    <property type="interactions" value="2"/>
</dbReference>
<dbReference type="InParanoid" id="K3X2G1"/>
<feature type="domain" description="ABC transmembrane type-1" evidence="12">
    <location>
        <begin position="772"/>
        <end position="1063"/>
    </location>
</feature>
<dbReference type="Gene3D" id="1.20.1560.10">
    <property type="entry name" value="ABC transporter type 1, transmembrane domain"/>
    <property type="match status" value="2"/>
</dbReference>
<feature type="transmembrane region" description="Helical" evidence="10">
    <location>
        <begin position="1032"/>
        <end position="1051"/>
    </location>
</feature>
<evidence type="ECO:0000256" key="8">
    <source>
        <dbReference type="ARBA" id="ARBA00023136"/>
    </source>
</evidence>
<dbReference type="FunFam" id="1.20.1560.10:FF:000123">
    <property type="entry name" value="Mini-chromosome maintenance complex-binding protein"/>
    <property type="match status" value="1"/>
</dbReference>
<dbReference type="SUPFAM" id="SSF52540">
    <property type="entry name" value="P-loop containing nucleoside triphosphate hydrolases"/>
    <property type="match status" value="2"/>
</dbReference>
<dbReference type="Proteomes" id="UP000019132">
    <property type="component" value="Unassembled WGS sequence"/>
</dbReference>
<dbReference type="VEuPathDB" id="FungiDB:PYU1_G011385"/>
<dbReference type="CDD" id="cd18579">
    <property type="entry name" value="ABC_6TM_ABCC_D1"/>
    <property type="match status" value="1"/>
</dbReference>
<sequence length="1342" mass="148897">MGSTKEEGDVGGYYVAEPPTPNHQGPRDPEYGTEHNSPKPASVLAKYAQYGPFCQQPNPISTASFVSIISAHWLQPLISLGACKALELQDLWPVAEEDRCDVAYERLMRAYKPAVRKKRLDGEAHVTLASSPLLAAFLKTFRRDIVIIFAAFFIYTFSLALQSYIAQAILDHLNDRTNVFHINNGYVLVAMMTVASFVAVTSLNHGFFFCSRIGVNIRSSAMDLVYQKALRLSSAARQEYTSGEIVTLMSVDTERVFNCMMEGFWTIVGPFSFILTIVLIAFLFDVLSALCGLLLLVVIMWTSIVQARQIGKLQSKLLSVVDKRVRLTSEALHGIRVMKFYAWEDALARRIERLRDVEVRLQRQFHTLQVFNTAMLFLTPTLLSGVTFAAYFLIHGEITVTEAFTLVAMANVCRGAVLMFPRAIASASQARIAIGRLDTYLASDELASVGGNCSPTTEKHAGHISLRDAYFEWRQSDSEGFGLHDINMEINSGAFVIIVGTVGSGKSSLLNALLGEMILTDGSVSVQGEVSYVSQESWIRNSSVKDNILFESKFDGDRYEKVLEATQLAMDLHALPDGDQTEIGERGINLSGGQKARVAIARAMYRSKYDILILDDPLSAVDPHVAHAIFNQCIVGLAKDKTRLLVLNSHYDLLMYADKILVVQDGHIAGDGTYSEILAQFPELRIQSAALDKLEKDVIDEHEGTHEEEHQHEAAVAVADAAKQRIESATEVSRLAEQKDGDADVAKLVQDEDRVKGKVSGSTYKSYFDGTGANGILIMVSLVMIYAVSQGIRTLVDWWQGHWAKNMVRDGVDPGYSDLRFGMWYLGLIMFCCLLTVIRGQLLVEACIRSSRNLHNEMFQRVLSAPVNSYFDVTPVGRILNRFSNDLDQMDTILPQQYQQSFQNIAVTIGALIVSATSSYWIGISYIPMIGVFVAVGVYFKQTSREVKRLDGITRTPVYNLFNETLSGLPTIRAFKMQDIFIRLNKNAIDANTTAYFTYWMTGRWLAARLDWMSVVIIFVVSLYLVATKGQISAVVGGLSLTYSLMLTSTVQTTVRSFDRTDNAMTSVERLLHFRSIPMEEDESAYNDRAVTNYESWPPQGAITFNALCLRYRPELPLVLRGVNLEIQGGEKVGVCGRTGAGKSSLLAALFRICDFASGSIRIDGVDIQSVRLHVLRHSLAIIPQDPVLFSGSLRENLDPFEKYSDDRIWTVLRLVRLSETVAKWGSGLDFVVSEKGDNLSVGQRQLMCIARALLKDSKIVVLDEATANVDTATDNLIQATIKETFANKTVLIIAHRIDTILHCDKIAVMDAGQVAEFGSPSDLLSQPDSIFVSLAKRTLQN</sequence>
<reference evidence="14" key="1">
    <citation type="journal article" date="2010" name="Genome Biol.">
        <title>Genome sequence of the necrotrophic plant pathogen Pythium ultimum reveals original pathogenicity mechanisms and effector repertoire.</title>
        <authorList>
            <person name="Levesque C.A."/>
            <person name="Brouwer H."/>
            <person name="Cano L."/>
            <person name="Hamilton J.P."/>
            <person name="Holt C."/>
            <person name="Huitema E."/>
            <person name="Raffaele S."/>
            <person name="Robideau G.P."/>
            <person name="Thines M."/>
            <person name="Win J."/>
            <person name="Zerillo M.M."/>
            <person name="Beakes G.W."/>
            <person name="Boore J.L."/>
            <person name="Busam D."/>
            <person name="Dumas B."/>
            <person name="Ferriera S."/>
            <person name="Fuerstenberg S.I."/>
            <person name="Gachon C.M."/>
            <person name="Gaulin E."/>
            <person name="Govers F."/>
            <person name="Grenville-Briggs L."/>
            <person name="Horner N."/>
            <person name="Hostetler J."/>
            <person name="Jiang R.H."/>
            <person name="Johnson J."/>
            <person name="Krajaejun T."/>
            <person name="Lin H."/>
            <person name="Meijer H.J."/>
            <person name="Moore B."/>
            <person name="Morris P."/>
            <person name="Phuntmart V."/>
            <person name="Puiu D."/>
            <person name="Shetty J."/>
            <person name="Stajich J.E."/>
            <person name="Tripathy S."/>
            <person name="Wawra S."/>
            <person name="van West P."/>
            <person name="Whitty B.R."/>
            <person name="Coutinho P.M."/>
            <person name="Henrissat B."/>
            <person name="Martin F."/>
            <person name="Thomas P.D."/>
            <person name="Tyler B.M."/>
            <person name="De Vries R.P."/>
            <person name="Kamoun S."/>
            <person name="Yandell M."/>
            <person name="Tisserat N."/>
            <person name="Buell C.R."/>
        </authorList>
    </citation>
    <scope>NUCLEOTIDE SEQUENCE</scope>
    <source>
        <strain evidence="14">DAOM:BR144</strain>
    </source>
</reference>
<reference evidence="14" key="2">
    <citation type="submission" date="2010-04" db="EMBL/GenBank/DDBJ databases">
        <authorList>
            <person name="Buell R."/>
            <person name="Hamilton J."/>
            <person name="Hostetler J."/>
        </authorList>
    </citation>
    <scope>NUCLEOTIDE SEQUENCE [LARGE SCALE GENOMIC DNA]</scope>
    <source>
        <strain evidence="14">DAOM:BR144</strain>
    </source>
</reference>
<dbReference type="CDD" id="cd03244">
    <property type="entry name" value="ABCC_MRP_domain2"/>
    <property type="match status" value="1"/>
</dbReference>
<evidence type="ECO:0000259" key="12">
    <source>
        <dbReference type="PROSITE" id="PS50929"/>
    </source>
</evidence>
<dbReference type="PANTHER" id="PTHR24223:SF443">
    <property type="entry name" value="MULTIDRUG-RESISTANCE LIKE PROTEIN 1, ISOFORM I"/>
    <property type="match status" value="1"/>
</dbReference>
<feature type="transmembrane region" description="Helical" evidence="10">
    <location>
        <begin position="185"/>
        <end position="210"/>
    </location>
</feature>
<comment type="subcellular location">
    <subcellularLocation>
        <location evidence="1">Vacuole membrane</location>
        <topology evidence="1">Multi-pass membrane protein</topology>
    </subcellularLocation>
</comment>
<dbReference type="FunFam" id="3.40.50.300:FF:000630">
    <property type="entry name" value="ATP-binding cassette (ABC) transporter, putative"/>
    <property type="match status" value="1"/>
</dbReference>
<evidence type="ECO:0000256" key="7">
    <source>
        <dbReference type="ARBA" id="ARBA00022989"/>
    </source>
</evidence>
<dbReference type="PROSITE" id="PS00211">
    <property type="entry name" value="ABC_TRANSPORTER_1"/>
    <property type="match status" value="2"/>
</dbReference>
<feature type="transmembrane region" description="Helical" evidence="10">
    <location>
        <begin position="287"/>
        <end position="307"/>
    </location>
</feature>
<dbReference type="eggNOG" id="KOG0054">
    <property type="taxonomic scope" value="Eukaryota"/>
</dbReference>
<keyword evidence="7 10" id="KW-1133">Transmembrane helix</keyword>
<keyword evidence="3 10" id="KW-0812">Transmembrane</keyword>
<evidence type="ECO:0000313" key="13">
    <source>
        <dbReference type="EnsemblProtists" id="PYU1_T011410"/>
    </source>
</evidence>
<feature type="compositionally biased region" description="Basic and acidic residues" evidence="9">
    <location>
        <begin position="25"/>
        <end position="37"/>
    </location>
</feature>
<dbReference type="STRING" id="431595.K3X2G1"/>
<dbReference type="GO" id="GO:0016887">
    <property type="term" value="F:ATP hydrolysis activity"/>
    <property type="evidence" value="ECO:0007669"/>
    <property type="project" value="InterPro"/>
</dbReference>
<organism evidence="13 14">
    <name type="scientific">Globisporangium ultimum (strain ATCC 200006 / CBS 805.95 / DAOM BR144)</name>
    <name type="common">Pythium ultimum</name>
    <dbReference type="NCBI Taxonomy" id="431595"/>
    <lineage>
        <taxon>Eukaryota</taxon>
        <taxon>Sar</taxon>
        <taxon>Stramenopiles</taxon>
        <taxon>Oomycota</taxon>
        <taxon>Peronosporomycetes</taxon>
        <taxon>Pythiales</taxon>
        <taxon>Pythiaceae</taxon>
        <taxon>Globisporangium</taxon>
    </lineage>
</organism>
<name>K3X2G1_GLOUD</name>
<dbReference type="InterPro" id="IPR017871">
    <property type="entry name" value="ABC_transporter-like_CS"/>
</dbReference>
<evidence type="ECO:0000256" key="3">
    <source>
        <dbReference type="ARBA" id="ARBA00022692"/>
    </source>
</evidence>
<dbReference type="HOGENOM" id="CLU_000604_27_1_1"/>
<evidence type="ECO:0000256" key="5">
    <source>
        <dbReference type="ARBA" id="ARBA00022741"/>
    </source>
</evidence>
<dbReference type="GO" id="GO:0005774">
    <property type="term" value="C:vacuolar membrane"/>
    <property type="evidence" value="ECO:0007669"/>
    <property type="project" value="UniProtKB-SubCell"/>
</dbReference>
<evidence type="ECO:0000256" key="1">
    <source>
        <dbReference type="ARBA" id="ARBA00004128"/>
    </source>
</evidence>
<evidence type="ECO:0000259" key="11">
    <source>
        <dbReference type="PROSITE" id="PS50893"/>
    </source>
</evidence>
<feature type="transmembrane region" description="Helical" evidence="10">
    <location>
        <begin position="766"/>
        <end position="788"/>
    </location>
</feature>